<gene>
    <name evidence="1" type="ORF">DFR56_11946</name>
</gene>
<sequence>MSLTIKEILENKGITPREEHLEILETRWKGMQALRGDLKGANIDDADIALRNIPGGDHVE</sequence>
<keyword evidence="2" id="KW-1185">Reference proteome</keyword>
<proteinExistence type="predicted"/>
<dbReference type="OrthoDB" id="6711169at2"/>
<comment type="caution">
    <text evidence="1">The sequence shown here is derived from an EMBL/GenBank/DDBJ whole genome shotgun (WGS) entry which is preliminary data.</text>
</comment>
<evidence type="ECO:0000313" key="2">
    <source>
        <dbReference type="Proteomes" id="UP000247978"/>
    </source>
</evidence>
<dbReference type="EMBL" id="QJJQ01000019">
    <property type="protein sequence ID" value="PXW82359.1"/>
    <property type="molecule type" value="Genomic_DNA"/>
</dbReference>
<reference evidence="1 2" key="1">
    <citation type="submission" date="2018-05" db="EMBL/GenBank/DDBJ databases">
        <title>Genomic Encyclopedia of Type Strains, Phase IV (KMG-IV): sequencing the most valuable type-strain genomes for metagenomic binning, comparative biology and taxonomic classification.</title>
        <authorList>
            <person name="Goeker M."/>
        </authorList>
    </citation>
    <scope>NUCLEOTIDE SEQUENCE [LARGE SCALE GENOMIC DNA]</scope>
    <source>
        <strain evidence="1 2">DSM 28556</strain>
    </source>
</reference>
<dbReference type="AlphaFoldDB" id="A0A2V3W0S2"/>
<organism evidence="1 2">
    <name type="scientific">Pseudogracilibacillus auburnensis</name>
    <dbReference type="NCBI Taxonomy" id="1494959"/>
    <lineage>
        <taxon>Bacteria</taxon>
        <taxon>Bacillati</taxon>
        <taxon>Bacillota</taxon>
        <taxon>Bacilli</taxon>
        <taxon>Bacillales</taxon>
        <taxon>Bacillaceae</taxon>
        <taxon>Pseudogracilibacillus</taxon>
    </lineage>
</organism>
<protein>
    <submittedName>
        <fullName evidence="1">Uncharacterized protein</fullName>
    </submittedName>
</protein>
<dbReference type="Proteomes" id="UP000247978">
    <property type="component" value="Unassembled WGS sequence"/>
</dbReference>
<name>A0A2V3W0S2_9BACI</name>
<evidence type="ECO:0000313" key="1">
    <source>
        <dbReference type="EMBL" id="PXW82359.1"/>
    </source>
</evidence>
<accession>A0A2V3W0S2</accession>